<dbReference type="Proteomes" id="UP000481030">
    <property type="component" value="Unassembled WGS sequence"/>
</dbReference>
<dbReference type="SUPFAM" id="SSF56059">
    <property type="entry name" value="Glutathione synthetase ATP-binding domain-like"/>
    <property type="match status" value="1"/>
</dbReference>
<dbReference type="Pfam" id="PF14398">
    <property type="entry name" value="ATPgrasp_YheCD"/>
    <property type="match status" value="1"/>
</dbReference>
<dbReference type="GO" id="GO:0005524">
    <property type="term" value="F:ATP binding"/>
    <property type="evidence" value="ECO:0007669"/>
    <property type="project" value="UniProtKB-UniRule"/>
</dbReference>
<evidence type="ECO:0000313" key="4">
    <source>
        <dbReference type="Proteomes" id="UP000481030"/>
    </source>
</evidence>
<dbReference type="OrthoDB" id="7869153at2"/>
<dbReference type="EMBL" id="WBOS01000002">
    <property type="protein sequence ID" value="KAB2337110.1"/>
    <property type="molecule type" value="Genomic_DNA"/>
</dbReference>
<dbReference type="InterPro" id="IPR011761">
    <property type="entry name" value="ATP-grasp"/>
</dbReference>
<dbReference type="PROSITE" id="PS50975">
    <property type="entry name" value="ATP_GRASP"/>
    <property type="match status" value="1"/>
</dbReference>
<organism evidence="3 4">
    <name type="scientific">Cytobacillus depressus</name>
    <dbReference type="NCBI Taxonomy" id="1602942"/>
    <lineage>
        <taxon>Bacteria</taxon>
        <taxon>Bacillati</taxon>
        <taxon>Bacillota</taxon>
        <taxon>Bacilli</taxon>
        <taxon>Bacillales</taxon>
        <taxon>Bacillaceae</taxon>
        <taxon>Cytobacillus</taxon>
    </lineage>
</organism>
<protein>
    <submittedName>
        <fullName evidence="3">YheC/YheD family protein</fullName>
    </submittedName>
</protein>
<gene>
    <name evidence="3" type="ORF">F7731_05655</name>
</gene>
<sequence>MIQYYDPEQKTWLNMATNEDMPVIGILTGSKKDNKITGNGRLFRELQKEISKNGGLSVVFTPQKIKDQSIDGYMYEPNKDKWYTAICSFPHVIYNRVPFQKLEKSKPYQEALQLFKNKQIPFFNYGFLNKYELFQIFSRDTFFQPLFPKTITIHAKPSLHTFLEKHGQLYLKPANGSKGKGIYLLHLNNDGSIRLEGQKEERIYHDFHSFWIKRSHILLKKSYIAQEAILPFLYNGKRFDFRILVHFQNNHYEVIGIGIRQAKEQDITTHIPNGGVIIPYEEVQTLEHDQFISEVANKAGRLLSKEIGFFGEFSIDAGISEDGRYIIYEINSKPMKFDEKEIEEKRIQSLVRLFFELAGLNKKV</sequence>
<evidence type="ECO:0000313" key="3">
    <source>
        <dbReference type="EMBL" id="KAB2337110.1"/>
    </source>
</evidence>
<proteinExistence type="predicted"/>
<feature type="domain" description="ATP-grasp" evidence="2">
    <location>
        <begin position="139"/>
        <end position="359"/>
    </location>
</feature>
<evidence type="ECO:0000259" key="2">
    <source>
        <dbReference type="PROSITE" id="PS50975"/>
    </source>
</evidence>
<name>A0A6L3VBM7_9BACI</name>
<dbReference type="InterPro" id="IPR026838">
    <property type="entry name" value="YheC/D"/>
</dbReference>
<keyword evidence="1" id="KW-0067">ATP-binding</keyword>
<keyword evidence="1" id="KW-0547">Nucleotide-binding</keyword>
<comment type="caution">
    <text evidence="3">The sequence shown here is derived from an EMBL/GenBank/DDBJ whole genome shotgun (WGS) entry which is preliminary data.</text>
</comment>
<evidence type="ECO:0000256" key="1">
    <source>
        <dbReference type="PROSITE-ProRule" id="PRU00409"/>
    </source>
</evidence>
<dbReference type="RefSeq" id="WP_151533795.1">
    <property type="nucleotide sequence ID" value="NZ_WBOS01000002.1"/>
</dbReference>
<dbReference type="AlphaFoldDB" id="A0A6L3VBM7"/>
<dbReference type="Gene3D" id="3.30.470.20">
    <property type="entry name" value="ATP-grasp fold, B domain"/>
    <property type="match status" value="1"/>
</dbReference>
<reference evidence="3 4" key="1">
    <citation type="journal article" date="2016" name="Antonie Van Leeuwenhoek">
        <title>Bacillus depressus sp. nov., isolated from soil of a sunflower field.</title>
        <authorList>
            <person name="Wei X."/>
            <person name="Xin D."/>
            <person name="Xin Y."/>
            <person name="Zhang H."/>
            <person name="Wang T."/>
            <person name="Zhang J."/>
        </authorList>
    </citation>
    <scope>NUCLEOTIDE SEQUENCE [LARGE SCALE GENOMIC DNA]</scope>
    <source>
        <strain evidence="3 4">BZ1</strain>
    </source>
</reference>
<keyword evidence="4" id="KW-1185">Reference proteome</keyword>
<dbReference type="GO" id="GO:0046872">
    <property type="term" value="F:metal ion binding"/>
    <property type="evidence" value="ECO:0007669"/>
    <property type="project" value="InterPro"/>
</dbReference>
<accession>A0A6L3VBM7</accession>